<keyword evidence="3" id="KW-1185">Reference proteome</keyword>
<reference evidence="2 3" key="1">
    <citation type="submission" date="2010-08" db="EMBL/GenBank/DDBJ databases">
        <title>The draft genome of Desulfovibrio fructosovorans JJ.</title>
        <authorList>
            <consortium name="US DOE Joint Genome Institute (JGI-PGF)"/>
            <person name="Lucas S."/>
            <person name="Copeland A."/>
            <person name="Lapidus A."/>
            <person name="Cheng J.-F."/>
            <person name="Bruce D."/>
            <person name="Goodwin L."/>
            <person name="Pitluck S."/>
            <person name="Land M.L."/>
            <person name="Hauser L."/>
            <person name="Chang Y.-J."/>
            <person name="Jeffries C."/>
            <person name="Wall J.D."/>
            <person name="Stahl D.A."/>
            <person name="Arkin A.P."/>
            <person name="Dehal P."/>
            <person name="Stolyar S.M."/>
            <person name="Hazen T.C."/>
            <person name="Woyke T.J."/>
        </authorList>
    </citation>
    <scope>NUCLEOTIDE SEQUENCE [LARGE SCALE GENOMIC DNA]</scope>
    <source>
        <strain evidence="2 3">JJ</strain>
    </source>
</reference>
<dbReference type="Proteomes" id="UP000006250">
    <property type="component" value="Unassembled WGS sequence"/>
</dbReference>
<dbReference type="RefSeq" id="WP_005990005.1">
    <property type="nucleotide sequence ID" value="NZ_AECZ01000001.1"/>
</dbReference>
<name>E1JR14_SOLFR</name>
<feature type="compositionally biased region" description="Basic and acidic residues" evidence="1">
    <location>
        <begin position="1"/>
        <end position="14"/>
    </location>
</feature>
<dbReference type="AlphaFoldDB" id="E1JR14"/>
<gene>
    <name evidence="2" type="ORF">DesfrDRAFT_0063</name>
</gene>
<proteinExistence type="predicted"/>
<dbReference type="STRING" id="596151.DesfrDRAFT_0063"/>
<protein>
    <submittedName>
        <fullName evidence="2">Uncharacterized protein</fullName>
    </submittedName>
</protein>
<organism evidence="2 3">
    <name type="scientific">Solidesulfovibrio fructosivorans JJ]</name>
    <dbReference type="NCBI Taxonomy" id="596151"/>
    <lineage>
        <taxon>Bacteria</taxon>
        <taxon>Pseudomonadati</taxon>
        <taxon>Thermodesulfobacteriota</taxon>
        <taxon>Desulfovibrionia</taxon>
        <taxon>Desulfovibrionales</taxon>
        <taxon>Desulfovibrionaceae</taxon>
        <taxon>Solidesulfovibrio</taxon>
    </lineage>
</organism>
<accession>E1JR14</accession>
<evidence type="ECO:0000313" key="3">
    <source>
        <dbReference type="Proteomes" id="UP000006250"/>
    </source>
</evidence>
<sequence length="68" mass="7258">MDFKEIVDSVDARKPLPTPAPPRVATPLDRIADLADLLARVIQTLVADCPDIPDAAKAKILNPKNGSV</sequence>
<dbReference type="EMBL" id="AECZ01000001">
    <property type="protein sequence ID" value="EFL53015.1"/>
    <property type="molecule type" value="Genomic_DNA"/>
</dbReference>
<comment type="caution">
    <text evidence="2">The sequence shown here is derived from an EMBL/GenBank/DDBJ whole genome shotgun (WGS) entry which is preliminary data.</text>
</comment>
<feature type="region of interest" description="Disordered" evidence="1">
    <location>
        <begin position="1"/>
        <end position="21"/>
    </location>
</feature>
<evidence type="ECO:0000313" key="2">
    <source>
        <dbReference type="EMBL" id="EFL53015.1"/>
    </source>
</evidence>
<evidence type="ECO:0000256" key="1">
    <source>
        <dbReference type="SAM" id="MobiDB-lite"/>
    </source>
</evidence>